<dbReference type="GO" id="GO:0016787">
    <property type="term" value="F:hydrolase activity"/>
    <property type="evidence" value="ECO:0007669"/>
    <property type="project" value="UniProtKB-UniRule"/>
</dbReference>
<dbReference type="InterPro" id="IPR016035">
    <property type="entry name" value="Acyl_Trfase/lysoPLipase"/>
</dbReference>
<dbReference type="OrthoDB" id="9770965at2"/>
<dbReference type="InterPro" id="IPR043864">
    <property type="entry name" value="Omp85-like_dom"/>
</dbReference>
<dbReference type="InterPro" id="IPR050301">
    <property type="entry name" value="NTE"/>
</dbReference>
<dbReference type="AlphaFoldDB" id="A0A562MG61"/>
<dbReference type="EMBL" id="VLKR01000015">
    <property type="protein sequence ID" value="TWI18808.1"/>
    <property type="molecule type" value="Genomic_DNA"/>
</dbReference>
<dbReference type="InterPro" id="IPR002641">
    <property type="entry name" value="PNPLA_dom"/>
</dbReference>
<keyword evidence="1 4" id="KW-0378">Hydrolase</keyword>
<gene>
    <name evidence="6" type="ORF">IQ31_02936</name>
</gene>
<feature type="active site" description="Nucleophile" evidence="4">
    <location>
        <position position="62"/>
    </location>
</feature>
<evidence type="ECO:0000256" key="1">
    <source>
        <dbReference type="ARBA" id="ARBA00022801"/>
    </source>
</evidence>
<organism evidence="6 7">
    <name type="scientific">Sphingobacterium siyangense</name>
    <dbReference type="NCBI Taxonomy" id="459529"/>
    <lineage>
        <taxon>Bacteria</taxon>
        <taxon>Pseudomonadati</taxon>
        <taxon>Bacteroidota</taxon>
        <taxon>Sphingobacteriia</taxon>
        <taxon>Sphingobacteriales</taxon>
        <taxon>Sphingobacteriaceae</taxon>
        <taxon>Sphingobacterium</taxon>
    </lineage>
</organism>
<feature type="short sequence motif" description="DGA/G" evidence="4">
    <location>
        <begin position="205"/>
        <end position="207"/>
    </location>
</feature>
<evidence type="ECO:0000313" key="6">
    <source>
        <dbReference type="EMBL" id="TWI18808.1"/>
    </source>
</evidence>
<keyword evidence="2 4" id="KW-0442">Lipid degradation</keyword>
<dbReference type="GO" id="GO:0016042">
    <property type="term" value="P:lipid catabolic process"/>
    <property type="evidence" value="ECO:0007669"/>
    <property type="project" value="UniProtKB-UniRule"/>
</dbReference>
<evidence type="ECO:0000259" key="5">
    <source>
        <dbReference type="PROSITE" id="PS51635"/>
    </source>
</evidence>
<dbReference type="Gene3D" id="3.40.1090.10">
    <property type="entry name" value="Cytosolic phospholipase A2 catalytic domain"/>
    <property type="match status" value="2"/>
</dbReference>
<accession>A0A562MG61</accession>
<dbReference type="SUPFAM" id="SSF52151">
    <property type="entry name" value="FabD/lysophospholipase-like"/>
    <property type="match status" value="1"/>
</dbReference>
<feature type="domain" description="PNPLA" evidence="5">
    <location>
        <begin position="29"/>
        <end position="218"/>
    </location>
</feature>
<dbReference type="Pfam" id="PF19143">
    <property type="entry name" value="Omp85_2"/>
    <property type="match status" value="1"/>
</dbReference>
<dbReference type="Pfam" id="PF01734">
    <property type="entry name" value="Patatin"/>
    <property type="match status" value="1"/>
</dbReference>
<comment type="caution">
    <text evidence="6">The sequence shown here is derived from an EMBL/GenBank/DDBJ whole genome shotgun (WGS) entry which is preliminary data.</text>
</comment>
<dbReference type="CDD" id="cd07205">
    <property type="entry name" value="Pat_PNPLA6_PNPLA7_NTE1_like"/>
    <property type="match status" value="1"/>
</dbReference>
<reference evidence="6 7" key="1">
    <citation type="journal article" date="2015" name="Stand. Genomic Sci.">
        <title>Genomic Encyclopedia of Bacterial and Archaeal Type Strains, Phase III: the genomes of soil and plant-associated and newly described type strains.</title>
        <authorList>
            <person name="Whitman W.B."/>
            <person name="Woyke T."/>
            <person name="Klenk H.P."/>
            <person name="Zhou Y."/>
            <person name="Lilburn T.G."/>
            <person name="Beck B.J."/>
            <person name="De Vos P."/>
            <person name="Vandamme P."/>
            <person name="Eisen J.A."/>
            <person name="Garrity G."/>
            <person name="Hugenholtz P."/>
            <person name="Kyrpides N.C."/>
        </authorList>
    </citation>
    <scope>NUCLEOTIDE SEQUENCE [LARGE SCALE GENOMIC DNA]</scope>
    <source>
        <strain evidence="6 7">CGMCC 1.6855</strain>
    </source>
</reference>
<keyword evidence="3 4" id="KW-0443">Lipid metabolism</keyword>
<feature type="active site" description="Proton acceptor" evidence="4">
    <location>
        <position position="205"/>
    </location>
</feature>
<dbReference type="PROSITE" id="PS51635">
    <property type="entry name" value="PNPLA"/>
    <property type="match status" value="1"/>
</dbReference>
<protein>
    <submittedName>
        <fullName evidence="6">NTE family protein</fullName>
    </submittedName>
</protein>
<feature type="short sequence motif" description="GXGXXG" evidence="4">
    <location>
        <begin position="33"/>
        <end position="38"/>
    </location>
</feature>
<proteinExistence type="predicted"/>
<dbReference type="RefSeq" id="WP_145328389.1">
    <property type="nucleotide sequence ID" value="NZ_VLKR01000015.1"/>
</dbReference>
<evidence type="ECO:0000256" key="2">
    <source>
        <dbReference type="ARBA" id="ARBA00022963"/>
    </source>
</evidence>
<dbReference type="PANTHER" id="PTHR14226:SF29">
    <property type="entry name" value="NEUROPATHY TARGET ESTERASE SWS"/>
    <property type="match status" value="1"/>
</dbReference>
<sequence>MKIHLLIILCFVTNLLFAQQQGERPKIGLALSGGGAKGLAHIGVLKAIDSAGIKVDYVAGTSMGAIVGSLYAVGYSGNEIEAIAHKLDWNKILSNKSSYDMLILPQKRNSGKYLEIPLIEGKFSFRKGIIESNELWLTFNELLFPYLATKDFSDFKRAFRCMAADIETGDLVILKSGNIAQAIRASMAIPAAFTPVTIDGRTLVDGGIARNFPVSEAKEMGAGVVIGSSVASPLLKSNEIDNPFQMVSQLAFYQENKDFQEQVKLAGILVNHPIEAYSASSFSSSDDIIKIGIEQGKALYPRLIKLKDSLDAIYGKEPLQPHPDTGFKKKNEVFVSKFTTTGLSEKEKGFYLNVLGFSDHKMYSASFLSDRIRKVFGAGIFRKINYELIPDVNSDSYTINLLFEKDPQHVLKTGLHYNTETGIALKLAFSMFGVSNPFTETSIETSIGEAPRIRIGNIYFFNHRRSWYLESSASGAFTDMSAYNEKMDKVGLYNQRHLKVEASINNLVTNNFLIGAGTRYEYLKYKPKIKTVLEAEGELGFVTSFANLRFDNRENNSYPNSGNKIDVEVGFNYAQHADFTYDDGTTSGTQHQDSFGKKPYFSLRYYSSHHLPVGKHSFFLKLNSGIHFGNKQPVLNDFIIGGNNAVIRNQILFAGFRANAVSSSSVISPQLGFQYNFGANLVANAIVNYLKYDFVKTNYIIDANRKNAVLGAGLAIGYKSFIGPLEAVFMYNNISDKIVPSFNIGYALDF</sequence>
<evidence type="ECO:0000313" key="7">
    <source>
        <dbReference type="Proteomes" id="UP000315908"/>
    </source>
</evidence>
<dbReference type="Proteomes" id="UP000315908">
    <property type="component" value="Unassembled WGS sequence"/>
</dbReference>
<dbReference type="PANTHER" id="PTHR14226">
    <property type="entry name" value="NEUROPATHY TARGET ESTERASE/SWISS CHEESE D.MELANOGASTER"/>
    <property type="match status" value="1"/>
</dbReference>
<name>A0A562MG61_9SPHI</name>
<feature type="short sequence motif" description="GXSXG" evidence="4">
    <location>
        <begin position="60"/>
        <end position="64"/>
    </location>
</feature>
<evidence type="ECO:0000256" key="3">
    <source>
        <dbReference type="ARBA" id="ARBA00023098"/>
    </source>
</evidence>
<evidence type="ECO:0000256" key="4">
    <source>
        <dbReference type="PROSITE-ProRule" id="PRU01161"/>
    </source>
</evidence>